<dbReference type="SUPFAM" id="SSF54999">
    <property type="entry name" value="Ribosomal protein S10"/>
    <property type="match status" value="1"/>
</dbReference>
<dbReference type="OrthoDB" id="366214at2759"/>
<evidence type="ECO:0000256" key="3">
    <source>
        <dbReference type="ARBA" id="ARBA00022980"/>
    </source>
</evidence>
<gene>
    <name evidence="9" type="ORF">ONB1V03_LOCUS374</name>
</gene>
<reference evidence="9" key="1">
    <citation type="submission" date="2020-11" db="EMBL/GenBank/DDBJ databases">
        <authorList>
            <person name="Tran Van P."/>
        </authorList>
    </citation>
    <scope>NUCLEOTIDE SEQUENCE</scope>
</reference>
<evidence type="ECO:0000256" key="6">
    <source>
        <dbReference type="ARBA" id="ARBA00035261"/>
    </source>
</evidence>
<dbReference type="PANTHER" id="PTHR13334">
    <property type="entry name" value="MITOCHONDRIAL 28S RIBOSOMAL PROTEIN S10"/>
    <property type="match status" value="1"/>
</dbReference>
<dbReference type="EMBL" id="CAJPVJ010000018">
    <property type="protein sequence ID" value="CAG2158357.1"/>
    <property type="molecule type" value="Genomic_DNA"/>
</dbReference>
<dbReference type="Gene3D" id="3.30.70.600">
    <property type="entry name" value="Ribosomal protein S10 domain"/>
    <property type="match status" value="1"/>
</dbReference>
<evidence type="ECO:0000256" key="5">
    <source>
        <dbReference type="ARBA" id="ARBA00023274"/>
    </source>
</evidence>
<dbReference type="SMART" id="SM01403">
    <property type="entry name" value="Ribosomal_S10"/>
    <property type="match status" value="1"/>
</dbReference>
<name>A0A7R9L804_9ACAR</name>
<organism evidence="9">
    <name type="scientific">Oppiella nova</name>
    <dbReference type="NCBI Taxonomy" id="334625"/>
    <lineage>
        <taxon>Eukaryota</taxon>
        <taxon>Metazoa</taxon>
        <taxon>Ecdysozoa</taxon>
        <taxon>Arthropoda</taxon>
        <taxon>Chelicerata</taxon>
        <taxon>Arachnida</taxon>
        <taxon>Acari</taxon>
        <taxon>Acariformes</taxon>
        <taxon>Sarcoptiformes</taxon>
        <taxon>Oribatida</taxon>
        <taxon>Brachypylina</taxon>
        <taxon>Oppioidea</taxon>
        <taxon>Oppiidae</taxon>
        <taxon>Oppiella</taxon>
    </lineage>
</organism>
<evidence type="ECO:0000256" key="7">
    <source>
        <dbReference type="ARBA" id="ARBA00035544"/>
    </source>
</evidence>
<evidence type="ECO:0000256" key="2">
    <source>
        <dbReference type="ARBA" id="ARBA00007102"/>
    </source>
</evidence>
<keyword evidence="10" id="KW-1185">Reference proteome</keyword>
<keyword evidence="3" id="KW-0689">Ribosomal protein</keyword>
<keyword evidence="5" id="KW-0687">Ribonucleoprotein</keyword>
<dbReference type="Pfam" id="PF00338">
    <property type="entry name" value="Ribosomal_S10"/>
    <property type="match status" value="1"/>
</dbReference>
<proteinExistence type="inferred from homology"/>
<protein>
    <recommendedName>
        <fullName evidence="6">Small ribosomal subunit protein uS10m</fullName>
    </recommendedName>
    <alternativeName>
        <fullName evidence="7">28S ribosomal protein S10, mitochondrial</fullName>
    </alternativeName>
</protein>
<evidence type="ECO:0000256" key="1">
    <source>
        <dbReference type="ARBA" id="ARBA00004173"/>
    </source>
</evidence>
<dbReference type="InterPro" id="IPR027486">
    <property type="entry name" value="Ribosomal_uS10_dom"/>
</dbReference>
<comment type="subcellular location">
    <subcellularLocation>
        <location evidence="1">Mitochondrion</location>
    </subcellularLocation>
</comment>
<dbReference type="AlphaFoldDB" id="A0A7R9L804"/>
<dbReference type="GO" id="GO:0005763">
    <property type="term" value="C:mitochondrial small ribosomal subunit"/>
    <property type="evidence" value="ECO:0007669"/>
    <property type="project" value="InterPro"/>
</dbReference>
<keyword evidence="4" id="KW-0496">Mitochondrion</keyword>
<dbReference type="Proteomes" id="UP000728032">
    <property type="component" value="Unassembled WGS sequence"/>
</dbReference>
<feature type="domain" description="Small ribosomal subunit protein uS10" evidence="8">
    <location>
        <begin position="32"/>
        <end position="129"/>
    </location>
</feature>
<evidence type="ECO:0000256" key="4">
    <source>
        <dbReference type="ARBA" id="ARBA00023128"/>
    </source>
</evidence>
<evidence type="ECO:0000313" key="10">
    <source>
        <dbReference type="Proteomes" id="UP000728032"/>
    </source>
</evidence>
<dbReference type="InterPro" id="IPR036838">
    <property type="entry name" value="Ribosomal_uS10_dom_sf"/>
</dbReference>
<evidence type="ECO:0000259" key="8">
    <source>
        <dbReference type="SMART" id="SM01403"/>
    </source>
</evidence>
<dbReference type="EMBL" id="OC914843">
    <property type="protein sequence ID" value="CAD7636714.1"/>
    <property type="molecule type" value="Genomic_DNA"/>
</dbReference>
<accession>A0A7R9L804</accession>
<sequence>MTDLLVCKLVKKSSEVTTSEPTVPDKLYKTIEIEARCADREVLNSYETFVKLTANGLGVTISRTWEPFRYIYRRTILRSAFVKKKYRVQYEMRTYFRNVEFKHMTGSTADTLLEYIERNLPEGVALKVYKTAIEPMPQHITHTTPTPALESTQQNMT</sequence>
<dbReference type="InterPro" id="IPR040055">
    <property type="entry name" value="Ribosomal_uS10m"/>
</dbReference>
<comment type="similarity">
    <text evidence="2">Belongs to the universal ribosomal protein uS10 family.</text>
</comment>
<dbReference type="PANTHER" id="PTHR13334:SF4">
    <property type="entry name" value="SMALL RIBOSOMAL SUBUNIT PROTEIN US10M"/>
    <property type="match status" value="1"/>
</dbReference>
<evidence type="ECO:0000313" key="9">
    <source>
        <dbReference type="EMBL" id="CAD7636714.1"/>
    </source>
</evidence>